<feature type="signal peptide" evidence="1">
    <location>
        <begin position="1"/>
        <end position="27"/>
    </location>
</feature>
<dbReference type="EMBL" id="JARPOI010000027">
    <property type="protein sequence ID" value="KAJ9131202.1"/>
    <property type="molecule type" value="Genomic_DNA"/>
</dbReference>
<proteinExistence type="predicted"/>
<keyword evidence="1" id="KW-0732">Signal</keyword>
<gene>
    <name evidence="2" type="ORF">P3X46_035287</name>
</gene>
<name>A0ABQ9KBT7_HEVBR</name>
<feature type="chain" id="PRO_5045282175" evidence="1">
    <location>
        <begin position="28"/>
        <end position="72"/>
    </location>
</feature>
<evidence type="ECO:0000313" key="2">
    <source>
        <dbReference type="EMBL" id="KAJ9131202.1"/>
    </source>
</evidence>
<dbReference type="PANTHER" id="PTHR34270">
    <property type="entry name" value="PROTEIN RALF-LIKE 15-RELATED"/>
    <property type="match status" value="1"/>
</dbReference>
<accession>A0ABQ9KBT7</accession>
<sequence length="72" mass="7715">MAMISKKLTFICLAVLVCTFLAREANAADISTGAMERDINPGCGPLHPAECNEQQIHGYGRGCESAEGCRSR</sequence>
<keyword evidence="3" id="KW-1185">Reference proteome</keyword>
<dbReference type="Proteomes" id="UP001174677">
    <property type="component" value="Unassembled WGS sequence"/>
</dbReference>
<dbReference type="PANTHER" id="PTHR34270:SF3">
    <property type="entry name" value="PROTEIN RALF-LIKE 16-RELATED"/>
    <property type="match status" value="1"/>
</dbReference>
<protein>
    <submittedName>
        <fullName evidence="2">Uncharacterized protein</fullName>
    </submittedName>
</protein>
<evidence type="ECO:0000313" key="3">
    <source>
        <dbReference type="Proteomes" id="UP001174677"/>
    </source>
</evidence>
<evidence type="ECO:0000256" key="1">
    <source>
        <dbReference type="SAM" id="SignalP"/>
    </source>
</evidence>
<reference evidence="2 3" key="1">
    <citation type="journal article" date="2023" name="Plant Biotechnol. J.">
        <title>Chromosome-level wild Hevea brasiliensis genome provides new tools for genomic-assisted breeding and valuable loci to elevate rubber yield.</title>
        <authorList>
            <person name="Cheng H."/>
            <person name="Song X."/>
            <person name="Hu Y."/>
            <person name="Wu T."/>
            <person name="Yang Q."/>
            <person name="An Z."/>
            <person name="Feng S."/>
            <person name="Deng Z."/>
            <person name="Wu W."/>
            <person name="Zeng X."/>
            <person name="Tu M."/>
            <person name="Wang X."/>
            <person name="Huang H."/>
        </authorList>
    </citation>
    <scope>NUCLEOTIDE SEQUENCE [LARGE SCALE GENOMIC DNA]</scope>
    <source>
        <strain evidence="2">MT/VB/25A 57/8</strain>
    </source>
</reference>
<comment type="caution">
    <text evidence="2">The sequence shown here is derived from an EMBL/GenBank/DDBJ whole genome shotgun (WGS) entry which is preliminary data.</text>
</comment>
<organism evidence="2 3">
    <name type="scientific">Hevea brasiliensis</name>
    <name type="common">Para rubber tree</name>
    <name type="synonym">Siphonia brasiliensis</name>
    <dbReference type="NCBI Taxonomy" id="3981"/>
    <lineage>
        <taxon>Eukaryota</taxon>
        <taxon>Viridiplantae</taxon>
        <taxon>Streptophyta</taxon>
        <taxon>Embryophyta</taxon>
        <taxon>Tracheophyta</taxon>
        <taxon>Spermatophyta</taxon>
        <taxon>Magnoliopsida</taxon>
        <taxon>eudicotyledons</taxon>
        <taxon>Gunneridae</taxon>
        <taxon>Pentapetalae</taxon>
        <taxon>rosids</taxon>
        <taxon>fabids</taxon>
        <taxon>Malpighiales</taxon>
        <taxon>Euphorbiaceae</taxon>
        <taxon>Crotonoideae</taxon>
        <taxon>Micrandreae</taxon>
        <taxon>Hevea</taxon>
    </lineage>
</organism>